<proteinExistence type="predicted"/>
<feature type="chain" id="PRO_5015454960" description="DUF2314 domain-containing protein" evidence="1">
    <location>
        <begin position="23"/>
        <end position="173"/>
    </location>
</feature>
<dbReference type="Pfam" id="PF10077">
    <property type="entry name" value="DUF2314"/>
    <property type="match status" value="1"/>
</dbReference>
<name>A0A2S9Q9Q6_9HYPH</name>
<dbReference type="AlphaFoldDB" id="A0A2S9Q9Q6"/>
<evidence type="ECO:0000256" key="1">
    <source>
        <dbReference type="SAM" id="SignalP"/>
    </source>
</evidence>
<keyword evidence="4" id="KW-1185">Reference proteome</keyword>
<feature type="domain" description="DUF2314" evidence="2">
    <location>
        <begin position="41"/>
        <end position="164"/>
    </location>
</feature>
<organism evidence="3 4">
    <name type="scientific">Labrys okinawensis</name>
    <dbReference type="NCBI Taxonomy" id="346911"/>
    <lineage>
        <taxon>Bacteria</taxon>
        <taxon>Pseudomonadati</taxon>
        <taxon>Pseudomonadota</taxon>
        <taxon>Alphaproteobacteria</taxon>
        <taxon>Hyphomicrobiales</taxon>
        <taxon>Xanthobacteraceae</taxon>
        <taxon>Labrys</taxon>
    </lineage>
</organism>
<dbReference type="RefSeq" id="WP_105863385.1">
    <property type="nucleotide sequence ID" value="NZ_PUEJ01000006.1"/>
</dbReference>
<gene>
    <name evidence="3" type="ORF">C5L14_17700</name>
</gene>
<dbReference type="OrthoDB" id="121776at2"/>
<reference evidence="3 4" key="1">
    <citation type="submission" date="2018-02" db="EMBL/GenBank/DDBJ databases">
        <title>Whole genome sequencing of endophytic bacterium.</title>
        <authorList>
            <person name="Eedara R."/>
            <person name="Podile A.R."/>
        </authorList>
    </citation>
    <scope>NUCLEOTIDE SEQUENCE [LARGE SCALE GENOMIC DNA]</scope>
    <source>
        <strain evidence="3 4">RP1T</strain>
    </source>
</reference>
<keyword evidence="1" id="KW-0732">Signal</keyword>
<evidence type="ECO:0000259" key="2">
    <source>
        <dbReference type="Pfam" id="PF10077"/>
    </source>
</evidence>
<sequence length="173" mass="18890">MTRAFLFAATGLAFLGLSAASAETVTQKAGRDATFKAGDDDPAMKAAFAKAQESLPDFIDALDGKVAGASDFFVKVPIIQGTQTEYFWLNEVSHRGDRFTGKVNNRPELVGNVTFGQQLTFLRSRIRDWGYYRNGKLQGNFTTCALLAKEEPREAQELKDQIGLACEGDASPQ</sequence>
<dbReference type="Proteomes" id="UP000237682">
    <property type="component" value="Unassembled WGS sequence"/>
</dbReference>
<feature type="signal peptide" evidence="1">
    <location>
        <begin position="1"/>
        <end position="22"/>
    </location>
</feature>
<comment type="caution">
    <text evidence="3">The sequence shown here is derived from an EMBL/GenBank/DDBJ whole genome shotgun (WGS) entry which is preliminary data.</text>
</comment>
<protein>
    <recommendedName>
        <fullName evidence="2">DUF2314 domain-containing protein</fullName>
    </recommendedName>
</protein>
<dbReference type="InterPro" id="IPR018756">
    <property type="entry name" value="DUF2314"/>
</dbReference>
<evidence type="ECO:0000313" key="4">
    <source>
        <dbReference type="Proteomes" id="UP000237682"/>
    </source>
</evidence>
<evidence type="ECO:0000313" key="3">
    <source>
        <dbReference type="EMBL" id="PRH86087.1"/>
    </source>
</evidence>
<accession>A0A2S9Q9Q6</accession>
<dbReference type="EMBL" id="PUEJ01000006">
    <property type="protein sequence ID" value="PRH86087.1"/>
    <property type="molecule type" value="Genomic_DNA"/>
</dbReference>